<name>A0A9D4RM29_DREPO</name>
<evidence type="ECO:0000313" key="1">
    <source>
        <dbReference type="EMBL" id="KAH3873404.1"/>
    </source>
</evidence>
<dbReference type="Proteomes" id="UP000828390">
    <property type="component" value="Unassembled WGS sequence"/>
</dbReference>
<evidence type="ECO:0000313" key="2">
    <source>
        <dbReference type="Proteomes" id="UP000828390"/>
    </source>
</evidence>
<sequence length="75" mass="8854">MASGSHDIAAMFANIDSMFGEMPIWNRVKHYVYTWELFADMMLEYAHIIDGKMADYQIRHFLPRLEFCSAETLFK</sequence>
<comment type="caution">
    <text evidence="1">The sequence shown here is derived from an EMBL/GenBank/DDBJ whole genome shotgun (WGS) entry which is preliminary data.</text>
</comment>
<protein>
    <submittedName>
        <fullName evidence="1">Uncharacterized protein</fullName>
    </submittedName>
</protein>
<accession>A0A9D4RM29</accession>
<organism evidence="1 2">
    <name type="scientific">Dreissena polymorpha</name>
    <name type="common">Zebra mussel</name>
    <name type="synonym">Mytilus polymorpha</name>
    <dbReference type="NCBI Taxonomy" id="45954"/>
    <lineage>
        <taxon>Eukaryota</taxon>
        <taxon>Metazoa</taxon>
        <taxon>Spiralia</taxon>
        <taxon>Lophotrochozoa</taxon>
        <taxon>Mollusca</taxon>
        <taxon>Bivalvia</taxon>
        <taxon>Autobranchia</taxon>
        <taxon>Heteroconchia</taxon>
        <taxon>Euheterodonta</taxon>
        <taxon>Imparidentia</taxon>
        <taxon>Neoheterodontei</taxon>
        <taxon>Myida</taxon>
        <taxon>Dreissenoidea</taxon>
        <taxon>Dreissenidae</taxon>
        <taxon>Dreissena</taxon>
    </lineage>
</organism>
<keyword evidence="2" id="KW-1185">Reference proteome</keyword>
<dbReference type="AlphaFoldDB" id="A0A9D4RM29"/>
<reference evidence="1" key="2">
    <citation type="submission" date="2020-11" db="EMBL/GenBank/DDBJ databases">
        <authorList>
            <person name="McCartney M.A."/>
            <person name="Auch B."/>
            <person name="Kono T."/>
            <person name="Mallez S."/>
            <person name="Becker A."/>
            <person name="Gohl D.M."/>
            <person name="Silverstein K.A.T."/>
            <person name="Koren S."/>
            <person name="Bechman K.B."/>
            <person name="Herman A."/>
            <person name="Abrahante J.E."/>
            <person name="Garbe J."/>
        </authorList>
    </citation>
    <scope>NUCLEOTIDE SEQUENCE</scope>
    <source>
        <strain evidence="1">Duluth1</strain>
        <tissue evidence="1">Whole animal</tissue>
    </source>
</reference>
<proteinExistence type="predicted"/>
<gene>
    <name evidence="1" type="ORF">DPMN_036639</name>
</gene>
<dbReference type="EMBL" id="JAIWYP010000002">
    <property type="protein sequence ID" value="KAH3873404.1"/>
    <property type="molecule type" value="Genomic_DNA"/>
</dbReference>
<reference evidence="1" key="1">
    <citation type="journal article" date="2019" name="bioRxiv">
        <title>The Genome of the Zebra Mussel, Dreissena polymorpha: A Resource for Invasive Species Research.</title>
        <authorList>
            <person name="McCartney M.A."/>
            <person name="Auch B."/>
            <person name="Kono T."/>
            <person name="Mallez S."/>
            <person name="Zhang Y."/>
            <person name="Obille A."/>
            <person name="Becker A."/>
            <person name="Abrahante J.E."/>
            <person name="Garbe J."/>
            <person name="Badalamenti J.P."/>
            <person name="Herman A."/>
            <person name="Mangelson H."/>
            <person name="Liachko I."/>
            <person name="Sullivan S."/>
            <person name="Sone E.D."/>
            <person name="Koren S."/>
            <person name="Silverstein K.A.T."/>
            <person name="Beckman K.B."/>
            <person name="Gohl D.M."/>
        </authorList>
    </citation>
    <scope>NUCLEOTIDE SEQUENCE</scope>
    <source>
        <strain evidence="1">Duluth1</strain>
        <tissue evidence="1">Whole animal</tissue>
    </source>
</reference>